<gene>
    <name evidence="2" type="ORF">GCM10010466_54700</name>
</gene>
<accession>A0ABP6NSB4</accession>
<dbReference type="EMBL" id="BAAAUT010000054">
    <property type="protein sequence ID" value="GAA3156907.1"/>
    <property type="molecule type" value="Genomic_DNA"/>
</dbReference>
<feature type="domain" description="DinB-like" evidence="1">
    <location>
        <begin position="10"/>
        <end position="172"/>
    </location>
</feature>
<comment type="caution">
    <text evidence="2">The sequence shown here is derived from an EMBL/GenBank/DDBJ whole genome shotgun (WGS) entry which is preliminary data.</text>
</comment>
<protein>
    <submittedName>
        <fullName evidence="2">DinB family protein</fullName>
    </submittedName>
</protein>
<proteinExistence type="predicted"/>
<keyword evidence="3" id="KW-1185">Reference proteome</keyword>
<dbReference type="Proteomes" id="UP001500320">
    <property type="component" value="Unassembled WGS sequence"/>
</dbReference>
<evidence type="ECO:0000259" key="1">
    <source>
        <dbReference type="Pfam" id="PF12867"/>
    </source>
</evidence>
<name>A0ABP6NSB4_9ACTN</name>
<dbReference type="InterPro" id="IPR024775">
    <property type="entry name" value="DinB-like"/>
</dbReference>
<dbReference type="InterPro" id="IPR034660">
    <property type="entry name" value="DinB/YfiT-like"/>
</dbReference>
<dbReference type="Pfam" id="PF12867">
    <property type="entry name" value="DinB_2"/>
    <property type="match status" value="1"/>
</dbReference>
<evidence type="ECO:0000313" key="3">
    <source>
        <dbReference type="Proteomes" id="UP001500320"/>
    </source>
</evidence>
<dbReference type="RefSeq" id="WP_344864394.1">
    <property type="nucleotide sequence ID" value="NZ_BAAAUT010000054.1"/>
</dbReference>
<sequence>MDWNALLLDQLEWHWANHLRPRLDGLTDEEYFWEPVAGCWSVRPRGASSAPIAAGSGGYVIEFALPEPDPAPVTTIAWRLGHLIVGVLGVRAASHFGGPAVDYRTFSYAGTAEQALRQLDEAYAAWRDGVRGLGAERLARPCGPAEGPFADEPLAALVLHINREVLHHGAEILLLRDLYRDRGAPR</sequence>
<reference evidence="3" key="1">
    <citation type="journal article" date="2019" name="Int. J. Syst. Evol. Microbiol.">
        <title>The Global Catalogue of Microorganisms (GCM) 10K type strain sequencing project: providing services to taxonomists for standard genome sequencing and annotation.</title>
        <authorList>
            <consortium name="The Broad Institute Genomics Platform"/>
            <consortium name="The Broad Institute Genome Sequencing Center for Infectious Disease"/>
            <person name="Wu L."/>
            <person name="Ma J."/>
        </authorList>
    </citation>
    <scope>NUCLEOTIDE SEQUENCE [LARGE SCALE GENOMIC DNA]</scope>
    <source>
        <strain evidence="3">JCM 9373</strain>
    </source>
</reference>
<organism evidence="2 3">
    <name type="scientific">Planomonospora alba</name>
    <dbReference type="NCBI Taxonomy" id="161354"/>
    <lineage>
        <taxon>Bacteria</taxon>
        <taxon>Bacillati</taxon>
        <taxon>Actinomycetota</taxon>
        <taxon>Actinomycetes</taxon>
        <taxon>Streptosporangiales</taxon>
        <taxon>Streptosporangiaceae</taxon>
        <taxon>Planomonospora</taxon>
    </lineage>
</organism>
<evidence type="ECO:0000313" key="2">
    <source>
        <dbReference type="EMBL" id="GAA3156907.1"/>
    </source>
</evidence>
<dbReference type="SUPFAM" id="SSF109854">
    <property type="entry name" value="DinB/YfiT-like putative metalloenzymes"/>
    <property type="match status" value="1"/>
</dbReference>